<protein>
    <submittedName>
        <fullName evidence="1">Uncharacterized protein</fullName>
    </submittedName>
</protein>
<gene>
    <name evidence="1" type="ORF">IAC85_01300</name>
</gene>
<sequence>MAQMRKSNYTEDWLPIQGINNGMILLPGQMRVTGVKITPRNIFILDEDSQTNILIALKNFYNTLEFEFWLVVADRPVDISVYLSQLQLLYNNTADPARRKLINEDIQKGNSFMNNNVVDTEYFILFKEKNMEILQKKVRLLINGLSSCGLVAAQISNEDARIILDNFLNGGRTTEFGTVMPI</sequence>
<organism evidence="1 2">
    <name type="scientific">Candidatus Faecenecus gallistercoris</name>
    <dbReference type="NCBI Taxonomy" id="2840793"/>
    <lineage>
        <taxon>Bacteria</taxon>
        <taxon>Bacillati</taxon>
        <taxon>Bacillota</taxon>
        <taxon>Bacillota incertae sedis</taxon>
        <taxon>Candidatus Faecenecus</taxon>
    </lineage>
</organism>
<dbReference type="EMBL" id="DVFU01000026">
    <property type="protein sequence ID" value="HIQ64356.1"/>
    <property type="molecule type" value="Genomic_DNA"/>
</dbReference>
<dbReference type="Proteomes" id="UP000886725">
    <property type="component" value="Unassembled WGS sequence"/>
</dbReference>
<proteinExistence type="predicted"/>
<evidence type="ECO:0000313" key="1">
    <source>
        <dbReference type="EMBL" id="HIQ64356.1"/>
    </source>
</evidence>
<reference evidence="1" key="1">
    <citation type="submission" date="2020-10" db="EMBL/GenBank/DDBJ databases">
        <authorList>
            <person name="Gilroy R."/>
        </authorList>
    </citation>
    <scope>NUCLEOTIDE SEQUENCE</scope>
    <source>
        <strain evidence="1">CHK165-10780</strain>
    </source>
</reference>
<comment type="caution">
    <text evidence="1">The sequence shown here is derived from an EMBL/GenBank/DDBJ whole genome shotgun (WGS) entry which is preliminary data.</text>
</comment>
<name>A0A9D1CJM7_9FIRM</name>
<evidence type="ECO:0000313" key="2">
    <source>
        <dbReference type="Proteomes" id="UP000886725"/>
    </source>
</evidence>
<reference evidence="1" key="2">
    <citation type="journal article" date="2021" name="PeerJ">
        <title>Extensive microbial diversity within the chicken gut microbiome revealed by metagenomics and culture.</title>
        <authorList>
            <person name="Gilroy R."/>
            <person name="Ravi A."/>
            <person name="Getino M."/>
            <person name="Pursley I."/>
            <person name="Horton D.L."/>
            <person name="Alikhan N.F."/>
            <person name="Baker D."/>
            <person name="Gharbi K."/>
            <person name="Hall N."/>
            <person name="Watson M."/>
            <person name="Adriaenssens E.M."/>
            <person name="Foster-Nyarko E."/>
            <person name="Jarju S."/>
            <person name="Secka A."/>
            <person name="Antonio M."/>
            <person name="Oren A."/>
            <person name="Chaudhuri R.R."/>
            <person name="La Ragione R."/>
            <person name="Hildebrand F."/>
            <person name="Pallen M.J."/>
        </authorList>
    </citation>
    <scope>NUCLEOTIDE SEQUENCE</scope>
    <source>
        <strain evidence="1">CHK165-10780</strain>
    </source>
</reference>
<accession>A0A9D1CJM7</accession>
<dbReference type="AlphaFoldDB" id="A0A9D1CJM7"/>